<evidence type="ECO:0000256" key="8">
    <source>
        <dbReference type="ARBA" id="ARBA00040531"/>
    </source>
</evidence>
<dbReference type="EMBL" id="JANVFU010000019">
    <property type="protein sequence ID" value="KAJ3739312.1"/>
    <property type="molecule type" value="Genomic_DNA"/>
</dbReference>
<comment type="caution">
    <text evidence="11">The sequence shown here is derived from an EMBL/GenBank/DDBJ whole genome shotgun (WGS) entry which is preliminary data.</text>
</comment>
<proteinExistence type="predicted"/>
<evidence type="ECO:0000256" key="9">
    <source>
        <dbReference type="ARBA" id="ARBA00042761"/>
    </source>
</evidence>
<dbReference type="Proteomes" id="UP001142393">
    <property type="component" value="Unassembled WGS sequence"/>
</dbReference>
<dbReference type="GO" id="GO:0046872">
    <property type="term" value="F:metal ion binding"/>
    <property type="evidence" value="ECO:0007669"/>
    <property type="project" value="UniProtKB-KW"/>
</dbReference>
<evidence type="ECO:0000256" key="4">
    <source>
        <dbReference type="ARBA" id="ARBA00022801"/>
    </source>
</evidence>
<sequence>MPPVTSKLRMLSLPQGFKPTLLRGLDEVEEALEPLVELVDQDPNASLYLSMDAEWNVRRRLGVSILQLCPHMDPTVVYIITVHRFSFLPPSLLRLLTSERVWKIGSHIKGDLTRLRKQFPSQLDDSLQFSTIDLKTYALAKGFIQPKQTGTLASLCETVLGVHLPKDQKTRANNNWEYPTISTSLLHYAACDVLASRRIFERIASENESYLMLPEKVEARQDEARSVQAQVLENEVDIELYQRI</sequence>
<dbReference type="InterPro" id="IPR012337">
    <property type="entry name" value="RNaseH-like_sf"/>
</dbReference>
<keyword evidence="12" id="KW-1185">Reference proteome</keyword>
<accession>A0A9W8NRD2</accession>
<dbReference type="InterPro" id="IPR051132">
    <property type="entry name" value="3-5_Exonuclease_domain"/>
</dbReference>
<dbReference type="Pfam" id="PF01612">
    <property type="entry name" value="DNA_pol_A_exo1"/>
    <property type="match status" value="1"/>
</dbReference>
<organism evidence="11 12">
    <name type="scientific">Lentinula detonsa</name>
    <dbReference type="NCBI Taxonomy" id="2804962"/>
    <lineage>
        <taxon>Eukaryota</taxon>
        <taxon>Fungi</taxon>
        <taxon>Dikarya</taxon>
        <taxon>Basidiomycota</taxon>
        <taxon>Agaricomycotina</taxon>
        <taxon>Agaricomycetes</taxon>
        <taxon>Agaricomycetidae</taxon>
        <taxon>Agaricales</taxon>
        <taxon>Marasmiineae</taxon>
        <taxon>Omphalotaceae</taxon>
        <taxon>Lentinula</taxon>
    </lineage>
</organism>
<dbReference type="AlphaFoldDB" id="A0A9W8NRD2"/>
<dbReference type="Gene3D" id="3.30.420.10">
    <property type="entry name" value="Ribonuclease H-like superfamily/Ribonuclease H"/>
    <property type="match status" value="1"/>
</dbReference>
<dbReference type="PANTHER" id="PTHR13620:SF109">
    <property type="entry name" value="3'-5' EXONUCLEASE"/>
    <property type="match status" value="1"/>
</dbReference>
<dbReference type="InterPro" id="IPR036397">
    <property type="entry name" value="RNaseH_sf"/>
</dbReference>
<keyword evidence="5" id="KW-0269">Exonuclease</keyword>
<evidence type="ECO:0000259" key="10">
    <source>
        <dbReference type="Pfam" id="PF01612"/>
    </source>
</evidence>
<dbReference type="PANTHER" id="PTHR13620">
    <property type="entry name" value="3-5 EXONUCLEASE"/>
    <property type="match status" value="1"/>
</dbReference>
<evidence type="ECO:0000256" key="5">
    <source>
        <dbReference type="ARBA" id="ARBA00022839"/>
    </source>
</evidence>
<evidence type="ECO:0000313" key="11">
    <source>
        <dbReference type="EMBL" id="KAJ3739312.1"/>
    </source>
</evidence>
<keyword evidence="6" id="KW-0460">Magnesium</keyword>
<evidence type="ECO:0000256" key="2">
    <source>
        <dbReference type="ARBA" id="ARBA00022722"/>
    </source>
</evidence>
<gene>
    <name evidence="11" type="ORF">DFH05DRAFT_545906</name>
</gene>
<dbReference type="GO" id="GO:0005634">
    <property type="term" value="C:nucleus"/>
    <property type="evidence" value="ECO:0007669"/>
    <property type="project" value="UniProtKB-SubCell"/>
</dbReference>
<name>A0A9W8NRD2_9AGAR</name>
<reference evidence="11 12" key="1">
    <citation type="journal article" date="2023" name="Proc. Natl. Acad. Sci. U.S.A.">
        <title>A global phylogenomic analysis of the shiitake genus Lentinula.</title>
        <authorList>
            <person name="Sierra-Patev S."/>
            <person name="Min B."/>
            <person name="Naranjo-Ortiz M."/>
            <person name="Looney B."/>
            <person name="Konkel Z."/>
            <person name="Slot J.C."/>
            <person name="Sakamoto Y."/>
            <person name="Steenwyk J.L."/>
            <person name="Rokas A."/>
            <person name="Carro J."/>
            <person name="Camarero S."/>
            <person name="Ferreira P."/>
            <person name="Molpeceres G."/>
            <person name="Ruiz-Duenas F.J."/>
            <person name="Serrano A."/>
            <person name="Henrissat B."/>
            <person name="Drula E."/>
            <person name="Hughes K.W."/>
            <person name="Mata J.L."/>
            <person name="Ishikawa N.K."/>
            <person name="Vargas-Isla R."/>
            <person name="Ushijima S."/>
            <person name="Smith C.A."/>
            <person name="Donoghue J."/>
            <person name="Ahrendt S."/>
            <person name="Andreopoulos W."/>
            <person name="He G."/>
            <person name="LaButti K."/>
            <person name="Lipzen A."/>
            <person name="Ng V."/>
            <person name="Riley R."/>
            <person name="Sandor L."/>
            <person name="Barry K."/>
            <person name="Martinez A.T."/>
            <person name="Xiao Y."/>
            <person name="Gibbons J.G."/>
            <person name="Terashima K."/>
            <person name="Grigoriev I.V."/>
            <person name="Hibbett D."/>
        </authorList>
    </citation>
    <scope>NUCLEOTIDE SEQUENCE [LARGE SCALE GENOMIC DNA]</scope>
    <source>
        <strain evidence="11 12">TFB7810</strain>
    </source>
</reference>
<evidence type="ECO:0000256" key="7">
    <source>
        <dbReference type="ARBA" id="ARBA00023242"/>
    </source>
</evidence>
<dbReference type="GO" id="GO:0003676">
    <property type="term" value="F:nucleic acid binding"/>
    <property type="evidence" value="ECO:0007669"/>
    <property type="project" value="InterPro"/>
</dbReference>
<evidence type="ECO:0000256" key="3">
    <source>
        <dbReference type="ARBA" id="ARBA00022723"/>
    </source>
</evidence>
<evidence type="ECO:0000256" key="6">
    <source>
        <dbReference type="ARBA" id="ARBA00022842"/>
    </source>
</evidence>
<keyword evidence="7" id="KW-0539">Nucleus</keyword>
<dbReference type="GO" id="GO:0006139">
    <property type="term" value="P:nucleobase-containing compound metabolic process"/>
    <property type="evidence" value="ECO:0007669"/>
    <property type="project" value="InterPro"/>
</dbReference>
<evidence type="ECO:0000313" key="12">
    <source>
        <dbReference type="Proteomes" id="UP001142393"/>
    </source>
</evidence>
<feature type="domain" description="3'-5' exonuclease" evidence="10">
    <location>
        <begin position="37"/>
        <end position="205"/>
    </location>
</feature>
<keyword evidence="3" id="KW-0479">Metal-binding</keyword>
<dbReference type="GO" id="GO:0008408">
    <property type="term" value="F:3'-5' exonuclease activity"/>
    <property type="evidence" value="ECO:0007669"/>
    <property type="project" value="InterPro"/>
</dbReference>
<dbReference type="InterPro" id="IPR002562">
    <property type="entry name" value="3'-5'_exonuclease_dom"/>
</dbReference>
<keyword evidence="4" id="KW-0378">Hydrolase</keyword>
<keyword evidence="2" id="KW-0540">Nuclease</keyword>
<dbReference type="SUPFAM" id="SSF53098">
    <property type="entry name" value="Ribonuclease H-like"/>
    <property type="match status" value="1"/>
</dbReference>
<protein>
    <recommendedName>
        <fullName evidence="8">3'-5' exonuclease</fullName>
    </recommendedName>
    <alternativeName>
        <fullName evidence="9">Werner Syndrome-like exonuclease</fullName>
    </alternativeName>
</protein>
<evidence type="ECO:0000256" key="1">
    <source>
        <dbReference type="ARBA" id="ARBA00004123"/>
    </source>
</evidence>
<comment type="subcellular location">
    <subcellularLocation>
        <location evidence="1">Nucleus</location>
    </subcellularLocation>
</comment>